<dbReference type="InterPro" id="IPR015590">
    <property type="entry name" value="Aldehyde_DH_dom"/>
</dbReference>
<gene>
    <name evidence="5" type="ORF">IN07_00120</name>
</gene>
<dbReference type="RefSeq" id="WP_036332345.1">
    <property type="nucleotide sequence ID" value="NZ_JPMX01000001.1"/>
</dbReference>
<dbReference type="OrthoDB" id="6882680at2"/>
<keyword evidence="2" id="KW-0521">NADP</keyword>
<dbReference type="Pfam" id="PF00171">
    <property type="entry name" value="Aldedh"/>
    <property type="match status" value="1"/>
</dbReference>
<dbReference type="AlphaFoldDB" id="A0A098YCX3"/>
<evidence type="ECO:0000313" key="5">
    <source>
        <dbReference type="EMBL" id="KGH48698.1"/>
    </source>
</evidence>
<dbReference type="Gene3D" id="3.40.605.10">
    <property type="entry name" value="Aldehyde Dehydrogenase, Chain A, domain 1"/>
    <property type="match status" value="1"/>
</dbReference>
<evidence type="ECO:0000256" key="1">
    <source>
        <dbReference type="ARBA" id="ARBA00009986"/>
    </source>
</evidence>
<dbReference type="PANTHER" id="PTHR43217">
    <property type="entry name" value="SUCCINATE SEMIALDEHYDE DEHYDROGENASE [NAD(P)+] SAD"/>
    <property type="match status" value="1"/>
</dbReference>
<dbReference type="CDD" id="cd07100">
    <property type="entry name" value="ALDH_SSADH1_GabD1"/>
    <property type="match status" value="1"/>
</dbReference>
<proteinExistence type="inferred from homology"/>
<evidence type="ECO:0000256" key="2">
    <source>
        <dbReference type="ARBA" id="ARBA00022857"/>
    </source>
</evidence>
<feature type="domain" description="Aldehyde dehydrogenase" evidence="4">
    <location>
        <begin position="3"/>
        <end position="454"/>
    </location>
</feature>
<evidence type="ECO:0000313" key="6">
    <source>
        <dbReference type="Proteomes" id="UP000029713"/>
    </source>
</evidence>
<comment type="similarity">
    <text evidence="1">Belongs to the aldehyde dehydrogenase family.</text>
</comment>
<keyword evidence="3" id="KW-0560">Oxidoreductase</keyword>
<evidence type="ECO:0000256" key="3">
    <source>
        <dbReference type="ARBA" id="ARBA00023002"/>
    </source>
</evidence>
<name>A0A098YCX3_9ACTN</name>
<sequence>MAIATINPTTGETLKTYEPLSDEALEDKIGRAAAAYRSYRRTPVEDRVRWLRAAADVLDADTDAVAELMTTEMGKTLSSAKAEVGKCAKALRYYAEHGPAMLEPQRLDADAVGAQQAYVTHQPLGVVLAVMPWNFPLWQAMRFAAPALMAGNVGLLKHASNVPQTALYLEELFRKAGFPDDVFQTLLIGSSTIERVIRDDRVVAATLTGSAPAGQSVASIAGDALKPTVLELGGSDPFIVMPSADLDAAAGVAVTSRNQNNGQSCISAKRFFVHRDVAEEFTRLFAEKIGALAVGDPMDEGTDVGPLATESGLADVEAYVEDARAKGAAVVVGGQRVDRPGWFYEPTLLSGITPEMDLYAEEVFGPVAALWTVDSLDEAIEIANSHPYGLGSNLWSEDDDERAQFVRDIESGMAFVNGMTTSYPELPFGGVKQSGYGRELTALGMREFMNAKTVWVGAPSSEQRAGDSAGSANE</sequence>
<organism evidence="5 6">
    <name type="scientific">Modestobacter caceresii</name>
    <dbReference type="NCBI Taxonomy" id="1522368"/>
    <lineage>
        <taxon>Bacteria</taxon>
        <taxon>Bacillati</taxon>
        <taxon>Actinomycetota</taxon>
        <taxon>Actinomycetes</taxon>
        <taxon>Geodermatophilales</taxon>
        <taxon>Geodermatophilaceae</taxon>
        <taxon>Modestobacter</taxon>
    </lineage>
</organism>
<dbReference type="InterPro" id="IPR016162">
    <property type="entry name" value="Ald_DH_N"/>
</dbReference>
<dbReference type="FunFam" id="3.40.605.10:FF:000012">
    <property type="entry name" value="NAD-dependent succinate-semialdehyde dehydrogenase"/>
    <property type="match status" value="1"/>
</dbReference>
<dbReference type="FunFam" id="3.40.309.10:FF:000010">
    <property type="entry name" value="Gamma-aminobutyraldehyde dehydrogenase"/>
    <property type="match status" value="1"/>
</dbReference>
<dbReference type="InterPro" id="IPR047110">
    <property type="entry name" value="GABD/Sad-like"/>
</dbReference>
<dbReference type="Gene3D" id="3.40.309.10">
    <property type="entry name" value="Aldehyde Dehydrogenase, Chain A, domain 2"/>
    <property type="match status" value="1"/>
</dbReference>
<dbReference type="NCBIfam" id="NF006915">
    <property type="entry name" value="PRK09406.1"/>
    <property type="match status" value="1"/>
</dbReference>
<dbReference type="STRING" id="1522368.IN07_00120"/>
<dbReference type="SUPFAM" id="SSF53720">
    <property type="entry name" value="ALDH-like"/>
    <property type="match status" value="1"/>
</dbReference>
<dbReference type="InterPro" id="IPR016161">
    <property type="entry name" value="Ald_DH/histidinol_DH"/>
</dbReference>
<dbReference type="Proteomes" id="UP000029713">
    <property type="component" value="Unassembled WGS sequence"/>
</dbReference>
<dbReference type="PANTHER" id="PTHR43217:SF1">
    <property type="entry name" value="SUCCINATE SEMIALDEHYDE DEHYDROGENASE [NAD(P)+] SAD"/>
    <property type="match status" value="1"/>
</dbReference>
<dbReference type="GO" id="GO:0004777">
    <property type="term" value="F:succinate-semialdehyde dehydrogenase (NAD+) activity"/>
    <property type="evidence" value="ECO:0007669"/>
    <property type="project" value="TreeGrafter"/>
</dbReference>
<reference evidence="5 6" key="1">
    <citation type="submission" date="2014-07" db="EMBL/GenBank/DDBJ databases">
        <title>Biosystematic studies on Modestobacter strains isolated from extreme hyper-arid desert soil and from historic building.</title>
        <authorList>
            <person name="Bukarasam K."/>
            <person name="Bull A."/>
            <person name="Girard G."/>
            <person name="van Wezel G."/>
            <person name="Goodfellow M."/>
        </authorList>
    </citation>
    <scope>NUCLEOTIDE SEQUENCE [LARGE SCALE GENOMIC DNA]</scope>
    <source>
        <strain evidence="5 6">KNN45-2b</strain>
    </source>
</reference>
<dbReference type="InterPro" id="IPR044148">
    <property type="entry name" value="ALDH_GabD1-like"/>
</dbReference>
<comment type="caution">
    <text evidence="5">The sequence shown here is derived from an EMBL/GenBank/DDBJ whole genome shotgun (WGS) entry which is preliminary data.</text>
</comment>
<keyword evidence="6" id="KW-1185">Reference proteome</keyword>
<protein>
    <submittedName>
        <fullName evidence="5">Succinate-semialdehyde dehydrogenase</fullName>
    </submittedName>
</protein>
<evidence type="ECO:0000259" key="4">
    <source>
        <dbReference type="Pfam" id="PF00171"/>
    </source>
</evidence>
<dbReference type="GO" id="GO:0004030">
    <property type="term" value="F:aldehyde dehydrogenase [NAD(P)+] activity"/>
    <property type="evidence" value="ECO:0007669"/>
    <property type="project" value="InterPro"/>
</dbReference>
<accession>A0A098YCX3</accession>
<dbReference type="InterPro" id="IPR016163">
    <property type="entry name" value="Ald_DH_C"/>
</dbReference>
<dbReference type="EMBL" id="JPMX01000001">
    <property type="protein sequence ID" value="KGH48698.1"/>
    <property type="molecule type" value="Genomic_DNA"/>
</dbReference>